<reference evidence="6 7" key="1">
    <citation type="submission" date="2021-04" db="EMBL/GenBank/DDBJ databases">
        <title>Magnetospirillum sulfuroxidans sp. nov., a facultative chemolithoautotrophic sulfur-oxidizing alphaproteobacterium isolated from freshwater sediment and proposals for Paramagetospirillum gen. nov., and Magnetospirillaceae fam. nov.</title>
        <authorList>
            <person name="Koziaeva V."/>
            <person name="Geelhoed J.S."/>
            <person name="Sorokin D.Y."/>
            <person name="Grouzdev D.S."/>
        </authorList>
    </citation>
    <scope>NUCLEOTIDE SEQUENCE [LARGE SCALE GENOMIC DNA]</scope>
    <source>
        <strain evidence="6 7">J10</strain>
    </source>
</reference>
<sequence length="262" mass="29149">MTENANVHHSYHDLSDDLRREFLDEAAETVQALDVLLDSGRHAHTPEAEVVAEFRRTALRLRGQASNFGLRALSTVSRRLDDYLAQAPKVLPPRAWDDLQIYIDRMQGLVDNPETAEKETSSLVRALPRKLGFDLADIAIREVEVMLVMPPGAQTRYVERELQQCGYRTLVVPDTIDAFSLAVQSKPDLVIISALMPHLDGIDLAIALVSMPSTRNIPIAVITSLDSHDESLALLPRKVPVLHKGPSFGDDLFKALDDLFLI</sequence>
<feature type="domain" description="Response regulatory" evidence="4">
    <location>
        <begin position="144"/>
        <end position="261"/>
    </location>
</feature>
<dbReference type="SUPFAM" id="SSF52172">
    <property type="entry name" value="CheY-like"/>
    <property type="match status" value="1"/>
</dbReference>
<comment type="caution">
    <text evidence="3">Lacks conserved residue(s) required for the propagation of feature annotation.</text>
</comment>
<dbReference type="InterPro" id="IPR011006">
    <property type="entry name" value="CheY-like_superfamily"/>
</dbReference>
<keyword evidence="2" id="KW-0902">Two-component regulatory system</keyword>
<dbReference type="InterPro" id="IPR036641">
    <property type="entry name" value="HPT_dom_sf"/>
</dbReference>
<dbReference type="Gene3D" id="1.20.120.160">
    <property type="entry name" value="HPT domain"/>
    <property type="match status" value="1"/>
</dbReference>
<dbReference type="SUPFAM" id="SSF47226">
    <property type="entry name" value="Histidine-containing phosphotransfer domain, HPT domain"/>
    <property type="match status" value="1"/>
</dbReference>
<dbReference type="PROSITE" id="PS50110">
    <property type="entry name" value="RESPONSE_REGULATORY"/>
    <property type="match status" value="1"/>
</dbReference>
<evidence type="ECO:0000313" key="7">
    <source>
        <dbReference type="Proteomes" id="UP000680714"/>
    </source>
</evidence>
<evidence type="ECO:0000256" key="2">
    <source>
        <dbReference type="ARBA" id="ARBA00023012"/>
    </source>
</evidence>
<dbReference type="PROSITE" id="PS50894">
    <property type="entry name" value="HPT"/>
    <property type="match status" value="1"/>
</dbReference>
<keyword evidence="1" id="KW-0597">Phosphoprotein</keyword>
<comment type="caution">
    <text evidence="6">The sequence shown here is derived from an EMBL/GenBank/DDBJ whole genome shotgun (WGS) entry which is preliminary data.</text>
</comment>
<keyword evidence="7" id="KW-1185">Reference proteome</keyword>
<evidence type="ECO:0000256" key="1">
    <source>
        <dbReference type="ARBA" id="ARBA00022553"/>
    </source>
</evidence>
<dbReference type="RefSeq" id="WP_211546427.1">
    <property type="nucleotide sequence ID" value="NZ_JAGTUF010000002.1"/>
</dbReference>
<dbReference type="InterPro" id="IPR008207">
    <property type="entry name" value="Sig_transdc_His_kin_Hpt_dom"/>
</dbReference>
<dbReference type="PANTHER" id="PTHR44591:SF23">
    <property type="entry name" value="CHEY SUBFAMILY"/>
    <property type="match status" value="1"/>
</dbReference>
<evidence type="ECO:0000256" key="3">
    <source>
        <dbReference type="PROSITE-ProRule" id="PRU00169"/>
    </source>
</evidence>
<dbReference type="Gene3D" id="3.40.50.2300">
    <property type="match status" value="1"/>
</dbReference>
<feature type="domain" description="HPt" evidence="5">
    <location>
        <begin position="11"/>
        <end position="127"/>
    </location>
</feature>
<name>A0ABS5I8Z7_9PROT</name>
<dbReference type="PANTHER" id="PTHR44591">
    <property type="entry name" value="STRESS RESPONSE REGULATOR PROTEIN 1"/>
    <property type="match status" value="1"/>
</dbReference>
<dbReference type="Pfam" id="PF01627">
    <property type="entry name" value="Hpt"/>
    <property type="match status" value="1"/>
</dbReference>
<dbReference type="EMBL" id="JAGTUF010000002">
    <property type="protein sequence ID" value="MBR9970915.1"/>
    <property type="molecule type" value="Genomic_DNA"/>
</dbReference>
<evidence type="ECO:0000259" key="5">
    <source>
        <dbReference type="PROSITE" id="PS50894"/>
    </source>
</evidence>
<evidence type="ECO:0000259" key="4">
    <source>
        <dbReference type="PROSITE" id="PS50110"/>
    </source>
</evidence>
<proteinExistence type="predicted"/>
<organism evidence="6 7">
    <name type="scientific">Magnetospirillum sulfuroxidans</name>
    <dbReference type="NCBI Taxonomy" id="611300"/>
    <lineage>
        <taxon>Bacteria</taxon>
        <taxon>Pseudomonadati</taxon>
        <taxon>Pseudomonadota</taxon>
        <taxon>Alphaproteobacteria</taxon>
        <taxon>Rhodospirillales</taxon>
        <taxon>Rhodospirillaceae</taxon>
        <taxon>Magnetospirillum</taxon>
    </lineage>
</organism>
<protein>
    <submittedName>
        <fullName evidence="6">Hpt domain-containing protein</fullName>
    </submittedName>
</protein>
<accession>A0ABS5I8Z7</accession>
<dbReference type="InterPro" id="IPR001789">
    <property type="entry name" value="Sig_transdc_resp-reg_receiver"/>
</dbReference>
<dbReference type="Proteomes" id="UP000680714">
    <property type="component" value="Unassembled WGS sequence"/>
</dbReference>
<gene>
    <name evidence="6" type="ORF">KEC16_04230</name>
</gene>
<dbReference type="InterPro" id="IPR050595">
    <property type="entry name" value="Bact_response_regulator"/>
</dbReference>
<evidence type="ECO:0000313" key="6">
    <source>
        <dbReference type="EMBL" id="MBR9970915.1"/>
    </source>
</evidence>